<name>A0A1X7VFL8_AMPQE</name>
<proteinExistence type="predicted"/>
<evidence type="ECO:0000313" key="1">
    <source>
        <dbReference type="EnsemblMetazoa" id="Aqu2.1.38783_001"/>
    </source>
</evidence>
<accession>A0A1X7VFL8</accession>
<dbReference type="InParanoid" id="A0A1X7VFL8"/>
<dbReference type="EnsemblMetazoa" id="Aqu2.1.38783_001">
    <property type="protein sequence ID" value="Aqu2.1.38783_001"/>
    <property type="gene ID" value="Aqu2.1.38783"/>
</dbReference>
<organism evidence="1">
    <name type="scientific">Amphimedon queenslandica</name>
    <name type="common">Sponge</name>
    <dbReference type="NCBI Taxonomy" id="400682"/>
    <lineage>
        <taxon>Eukaryota</taxon>
        <taxon>Metazoa</taxon>
        <taxon>Porifera</taxon>
        <taxon>Demospongiae</taxon>
        <taxon>Heteroscleromorpha</taxon>
        <taxon>Haplosclerida</taxon>
        <taxon>Niphatidae</taxon>
        <taxon>Amphimedon</taxon>
    </lineage>
</organism>
<sequence length="49" mass="5326">LITDVPSVLQTPAALNLMFFFSSLSMVCPRSSQNGILLAIADDENSNRK</sequence>
<protein>
    <submittedName>
        <fullName evidence="1">Uncharacterized protein</fullName>
    </submittedName>
</protein>
<reference evidence="1" key="1">
    <citation type="submission" date="2017-05" db="UniProtKB">
        <authorList>
            <consortium name="EnsemblMetazoa"/>
        </authorList>
    </citation>
    <scope>IDENTIFICATION</scope>
</reference>
<dbReference type="AlphaFoldDB" id="A0A1X7VFL8"/>